<dbReference type="eggNOG" id="ENOG50328W3">
    <property type="taxonomic scope" value="Bacteria"/>
</dbReference>
<evidence type="ECO:0000256" key="1">
    <source>
        <dbReference type="SAM" id="Phobius"/>
    </source>
</evidence>
<dbReference type="Proteomes" id="UP000006556">
    <property type="component" value="Chromosome"/>
</dbReference>
<organism evidence="2 3">
    <name type="scientific">Pelotomaculum thermopropionicum (strain DSM 13744 / JCM 10971 / SI)</name>
    <dbReference type="NCBI Taxonomy" id="370438"/>
    <lineage>
        <taxon>Bacteria</taxon>
        <taxon>Bacillati</taxon>
        <taxon>Bacillota</taxon>
        <taxon>Clostridia</taxon>
        <taxon>Eubacteriales</taxon>
        <taxon>Desulfotomaculaceae</taxon>
        <taxon>Pelotomaculum</taxon>
    </lineage>
</organism>
<dbReference type="EMBL" id="AP009389">
    <property type="protein sequence ID" value="BAF59785.1"/>
    <property type="molecule type" value="Genomic_DNA"/>
</dbReference>
<evidence type="ECO:0000313" key="3">
    <source>
        <dbReference type="Proteomes" id="UP000006556"/>
    </source>
</evidence>
<keyword evidence="1" id="KW-0472">Membrane</keyword>
<feature type="transmembrane region" description="Helical" evidence="1">
    <location>
        <begin position="91"/>
        <end position="111"/>
    </location>
</feature>
<keyword evidence="1" id="KW-1133">Transmembrane helix</keyword>
<protein>
    <submittedName>
        <fullName evidence="2">Hypothetical membrane protein</fullName>
    </submittedName>
</protein>
<evidence type="ECO:0000313" key="2">
    <source>
        <dbReference type="EMBL" id="BAF59785.1"/>
    </source>
</evidence>
<name>A5D1U1_PELTS</name>
<sequence length="159" mass="17835">MQKRLAGKMYVISSFEHSLFLELAITALEQKGIAKEKILAVPLEQKVEKRKFFDTIHRSDGISLFDGAAALGTAFMALGVIYGFVWKWGPIIWGLIGLLCGVFLGFLLDFFTGKERRNKKKVKNIATEVILIINCSENQGEMVEKVLWDHFALGVGKID</sequence>
<proteinExistence type="predicted"/>
<dbReference type="STRING" id="370438.PTH_1604"/>
<accession>A5D1U1</accession>
<dbReference type="AlphaFoldDB" id="A5D1U1"/>
<dbReference type="KEGG" id="pth:PTH_1604"/>
<gene>
    <name evidence="2" type="ordered locus">PTH_1604</name>
</gene>
<dbReference type="HOGENOM" id="CLU_140276_0_0_9"/>
<keyword evidence="1" id="KW-0812">Transmembrane</keyword>
<feature type="transmembrane region" description="Helical" evidence="1">
    <location>
        <begin position="64"/>
        <end position="85"/>
    </location>
</feature>
<keyword evidence="3" id="KW-1185">Reference proteome</keyword>
<reference evidence="3" key="1">
    <citation type="journal article" date="2008" name="Genome Res.">
        <title>The genome of Pelotomaculum thermopropionicum reveals niche-associated evolution in anaerobic microbiota.</title>
        <authorList>
            <person name="Kosaka T."/>
            <person name="Kato S."/>
            <person name="Shimoyama T."/>
            <person name="Ishii S."/>
            <person name="Abe T."/>
            <person name="Watanabe K."/>
        </authorList>
    </citation>
    <scope>NUCLEOTIDE SEQUENCE [LARGE SCALE GENOMIC DNA]</scope>
    <source>
        <strain evidence="3">DSM 13744 / JCM 10971 / SI</strain>
    </source>
</reference>